<dbReference type="InterPro" id="IPR001128">
    <property type="entry name" value="Cyt_P450"/>
</dbReference>
<evidence type="ECO:0000256" key="2">
    <source>
        <dbReference type="ARBA" id="ARBA00003690"/>
    </source>
</evidence>
<dbReference type="InterPro" id="IPR017972">
    <property type="entry name" value="Cyt_P450_CS"/>
</dbReference>
<comment type="subcellular location">
    <subcellularLocation>
        <location evidence="4">Endoplasmic reticulum membrane</location>
        <topology evidence="4">Peripheral membrane protein</topology>
    </subcellularLocation>
    <subcellularLocation>
        <location evidence="3">Microsome membrane</location>
        <topology evidence="3">Peripheral membrane protein</topology>
    </subcellularLocation>
</comment>
<dbReference type="GO" id="GO:0005789">
    <property type="term" value="C:endoplasmic reticulum membrane"/>
    <property type="evidence" value="ECO:0007669"/>
    <property type="project" value="UniProtKB-SubCell"/>
</dbReference>
<protein>
    <submittedName>
        <fullName evidence="13">Cytochrome P450 4g15</fullName>
    </submittedName>
</protein>
<dbReference type="GO" id="GO:0004497">
    <property type="term" value="F:monooxygenase activity"/>
    <property type="evidence" value="ECO:0007669"/>
    <property type="project" value="UniProtKB-KW"/>
</dbReference>
<dbReference type="AlphaFoldDB" id="A0A8D8Z2M3"/>
<evidence type="ECO:0000256" key="8">
    <source>
        <dbReference type="ARBA" id="ARBA00023002"/>
    </source>
</evidence>
<dbReference type="PROSITE" id="PS00086">
    <property type="entry name" value="CYTOCHROME_P450"/>
    <property type="match status" value="1"/>
</dbReference>
<evidence type="ECO:0000256" key="7">
    <source>
        <dbReference type="ARBA" id="ARBA00022723"/>
    </source>
</evidence>
<comment type="function">
    <text evidence="2">May be involved in the metabolism of insect hormones and in the breakdown of synthetic insecticides.</text>
</comment>
<name>A0A8D8Z2M3_9HEMI</name>
<dbReference type="InterPro" id="IPR050196">
    <property type="entry name" value="Cytochrome_P450_Monoox"/>
</dbReference>
<dbReference type="GO" id="GO:0005506">
    <property type="term" value="F:iron ion binding"/>
    <property type="evidence" value="ECO:0007669"/>
    <property type="project" value="InterPro"/>
</dbReference>
<proteinExistence type="inferred from homology"/>
<dbReference type="GO" id="GO:0020037">
    <property type="term" value="F:heme binding"/>
    <property type="evidence" value="ECO:0007669"/>
    <property type="project" value="InterPro"/>
</dbReference>
<dbReference type="EMBL" id="HBUF01414917">
    <property type="protein sequence ID" value="CAG6739717.1"/>
    <property type="molecule type" value="Transcribed_RNA"/>
</dbReference>
<comment type="cofactor">
    <cofactor evidence="1 11">
        <name>heme</name>
        <dbReference type="ChEBI" id="CHEBI:30413"/>
    </cofactor>
</comment>
<dbReference type="PANTHER" id="PTHR24291:SF50">
    <property type="entry name" value="BIFUNCTIONAL ALBAFLAVENONE MONOOXYGENASE_TERPENE SYNTHASE"/>
    <property type="match status" value="1"/>
</dbReference>
<dbReference type="Pfam" id="PF00067">
    <property type="entry name" value="p450"/>
    <property type="match status" value="1"/>
</dbReference>
<organism evidence="13">
    <name type="scientific">Cacopsylla melanoneura</name>
    <dbReference type="NCBI Taxonomy" id="428564"/>
    <lineage>
        <taxon>Eukaryota</taxon>
        <taxon>Metazoa</taxon>
        <taxon>Ecdysozoa</taxon>
        <taxon>Arthropoda</taxon>
        <taxon>Hexapoda</taxon>
        <taxon>Insecta</taxon>
        <taxon>Pterygota</taxon>
        <taxon>Neoptera</taxon>
        <taxon>Paraneoptera</taxon>
        <taxon>Hemiptera</taxon>
        <taxon>Sternorrhyncha</taxon>
        <taxon>Psylloidea</taxon>
        <taxon>Psyllidae</taxon>
        <taxon>Psyllinae</taxon>
        <taxon>Cacopsylla</taxon>
    </lineage>
</organism>
<keyword evidence="9 11" id="KW-0408">Iron</keyword>
<keyword evidence="7 11" id="KW-0479">Metal-binding</keyword>
<keyword evidence="8 12" id="KW-0560">Oxidoreductase</keyword>
<dbReference type="PANTHER" id="PTHR24291">
    <property type="entry name" value="CYTOCHROME P450 FAMILY 4"/>
    <property type="match status" value="1"/>
</dbReference>
<evidence type="ECO:0000256" key="3">
    <source>
        <dbReference type="ARBA" id="ARBA00004174"/>
    </source>
</evidence>
<dbReference type="PRINTS" id="PR00385">
    <property type="entry name" value="P450"/>
</dbReference>
<evidence type="ECO:0000256" key="5">
    <source>
        <dbReference type="ARBA" id="ARBA00010617"/>
    </source>
</evidence>
<dbReference type="Gene3D" id="1.10.630.10">
    <property type="entry name" value="Cytochrome P450"/>
    <property type="match status" value="1"/>
</dbReference>
<accession>A0A8D8Z2M3</accession>
<comment type="similarity">
    <text evidence="5 12">Belongs to the cytochrome P450 family.</text>
</comment>
<evidence type="ECO:0000256" key="9">
    <source>
        <dbReference type="ARBA" id="ARBA00023004"/>
    </source>
</evidence>
<dbReference type="InterPro" id="IPR002403">
    <property type="entry name" value="Cyt_P450_E_grp-IV"/>
</dbReference>
<dbReference type="EMBL" id="HBUF01414918">
    <property type="protein sequence ID" value="CAG6739718.1"/>
    <property type="molecule type" value="Transcribed_RNA"/>
</dbReference>
<evidence type="ECO:0000256" key="12">
    <source>
        <dbReference type="RuleBase" id="RU000461"/>
    </source>
</evidence>
<evidence type="ECO:0000313" key="13">
    <source>
        <dbReference type="EMBL" id="CAG6739718.1"/>
    </source>
</evidence>
<feature type="binding site" description="axial binding residue" evidence="11">
    <location>
        <position position="131"/>
    </location>
    <ligand>
        <name>heme</name>
        <dbReference type="ChEBI" id="CHEBI:30413"/>
    </ligand>
    <ligandPart>
        <name>Fe</name>
        <dbReference type="ChEBI" id="CHEBI:18248"/>
    </ligandPart>
</feature>
<keyword evidence="10 12" id="KW-0503">Monooxygenase</keyword>
<dbReference type="GO" id="GO:0016705">
    <property type="term" value="F:oxidoreductase activity, acting on paired donors, with incorporation or reduction of molecular oxygen"/>
    <property type="evidence" value="ECO:0007669"/>
    <property type="project" value="InterPro"/>
</dbReference>
<evidence type="ECO:0000256" key="10">
    <source>
        <dbReference type="ARBA" id="ARBA00023033"/>
    </source>
</evidence>
<keyword evidence="6 11" id="KW-0349">Heme</keyword>
<dbReference type="SUPFAM" id="SSF48264">
    <property type="entry name" value="Cytochrome P450"/>
    <property type="match status" value="1"/>
</dbReference>
<evidence type="ECO:0000256" key="1">
    <source>
        <dbReference type="ARBA" id="ARBA00001971"/>
    </source>
</evidence>
<evidence type="ECO:0000256" key="6">
    <source>
        <dbReference type="ARBA" id="ARBA00022617"/>
    </source>
</evidence>
<dbReference type="PRINTS" id="PR00465">
    <property type="entry name" value="EP450IV"/>
</dbReference>
<dbReference type="InterPro" id="IPR036396">
    <property type="entry name" value="Cyt_P450_sf"/>
</dbReference>
<evidence type="ECO:0000256" key="4">
    <source>
        <dbReference type="ARBA" id="ARBA00004406"/>
    </source>
</evidence>
<reference evidence="13" key="1">
    <citation type="submission" date="2021-05" db="EMBL/GenBank/DDBJ databases">
        <authorList>
            <person name="Alioto T."/>
            <person name="Alioto T."/>
            <person name="Gomez Garrido J."/>
        </authorList>
    </citation>
    <scope>NUCLEOTIDE SEQUENCE</scope>
</reference>
<sequence length="188" mass="21834">MVTLILLAIHQDVQDKVLEELDHVLGNDPTYCPTYEDLCKLEYLDMVIKESLRLYPAAPIIGRHIDEDFDLGNGIILPKGVTVFVSIYAVHRDPKYYDNPNQFDPNRWTPDLVAQRPPNCFMPFSTGPRNCIGGKYAMMQMKTVLSTILRKYRILPAKECSRMEDIAFDWKITIKLNENCKIRLEKRR</sequence>
<evidence type="ECO:0000256" key="11">
    <source>
        <dbReference type="PIRSR" id="PIRSR602403-1"/>
    </source>
</evidence>